<protein>
    <submittedName>
        <fullName evidence="2">C2H2-type domain-containing protein</fullName>
    </submittedName>
</protein>
<sequence>MKLQWFGQKKRISAYRRQKMVYNMTVNRVIGGDMYLKKKRNKHVECKVCRYRIGFNLLKHVYSHMENVKLFKCIICDEDVLLLKSEHAKKMIKLVRVEAEKEKKAEEKKNERRNCCYKRVHFEDDEGNWREGG</sequence>
<dbReference type="AlphaFoldDB" id="A0A1I8BH89"/>
<evidence type="ECO:0000313" key="1">
    <source>
        <dbReference type="Proteomes" id="UP000095281"/>
    </source>
</evidence>
<accession>A0A1I8BH89</accession>
<name>A0A1I8BH89_MELHA</name>
<reference evidence="2" key="1">
    <citation type="submission" date="2016-11" db="UniProtKB">
        <authorList>
            <consortium name="WormBaseParasite"/>
        </authorList>
    </citation>
    <scope>IDENTIFICATION</scope>
</reference>
<keyword evidence="1" id="KW-1185">Reference proteome</keyword>
<evidence type="ECO:0000313" key="2">
    <source>
        <dbReference type="WBParaSite" id="MhA1_Contig2391.frz3.gene3"/>
    </source>
</evidence>
<dbReference type="Proteomes" id="UP000095281">
    <property type="component" value="Unplaced"/>
</dbReference>
<proteinExistence type="predicted"/>
<dbReference type="WBParaSite" id="MhA1_Contig2391.frz3.gene3">
    <property type="protein sequence ID" value="MhA1_Contig2391.frz3.gene3"/>
    <property type="gene ID" value="MhA1_Contig2391.frz3.gene3"/>
</dbReference>
<organism evidence="1 2">
    <name type="scientific">Meloidogyne hapla</name>
    <name type="common">Root-knot nematode worm</name>
    <dbReference type="NCBI Taxonomy" id="6305"/>
    <lineage>
        <taxon>Eukaryota</taxon>
        <taxon>Metazoa</taxon>
        <taxon>Ecdysozoa</taxon>
        <taxon>Nematoda</taxon>
        <taxon>Chromadorea</taxon>
        <taxon>Rhabditida</taxon>
        <taxon>Tylenchina</taxon>
        <taxon>Tylenchomorpha</taxon>
        <taxon>Tylenchoidea</taxon>
        <taxon>Meloidogynidae</taxon>
        <taxon>Meloidogyninae</taxon>
        <taxon>Meloidogyne</taxon>
    </lineage>
</organism>